<dbReference type="OrthoDB" id="9801717at2"/>
<evidence type="ECO:0000256" key="2">
    <source>
        <dbReference type="ARBA" id="ARBA00022908"/>
    </source>
</evidence>
<dbReference type="RefSeq" id="WP_133465624.1">
    <property type="nucleotide sequence ID" value="NZ_SNWI01000007.1"/>
</dbReference>
<feature type="domain" description="Core-binding (CB)" evidence="7">
    <location>
        <begin position="106"/>
        <end position="189"/>
    </location>
</feature>
<protein>
    <submittedName>
        <fullName evidence="8">Site-specific recombinase XerD</fullName>
    </submittedName>
</protein>
<evidence type="ECO:0000313" key="9">
    <source>
        <dbReference type="Proteomes" id="UP000294848"/>
    </source>
</evidence>
<dbReference type="PROSITE" id="PS51898">
    <property type="entry name" value="TYR_RECOMBINASE"/>
    <property type="match status" value="1"/>
</dbReference>
<reference evidence="8 9" key="1">
    <citation type="submission" date="2019-03" db="EMBL/GenBank/DDBJ databases">
        <title>Freshwater and sediment microbial communities from various areas in North America, analyzing microbe dynamics in response to fracking.</title>
        <authorList>
            <person name="Lamendella R."/>
        </authorList>
    </citation>
    <scope>NUCLEOTIDE SEQUENCE [LARGE SCALE GENOMIC DNA]</scope>
    <source>
        <strain evidence="8 9">114D</strain>
    </source>
</reference>
<dbReference type="InterPro" id="IPR044068">
    <property type="entry name" value="CB"/>
</dbReference>
<evidence type="ECO:0000256" key="3">
    <source>
        <dbReference type="ARBA" id="ARBA00023125"/>
    </source>
</evidence>
<dbReference type="InterPro" id="IPR010998">
    <property type="entry name" value="Integrase_recombinase_N"/>
</dbReference>
<feature type="domain" description="Tyr recombinase" evidence="6">
    <location>
        <begin position="206"/>
        <end position="379"/>
    </location>
</feature>
<evidence type="ECO:0000256" key="1">
    <source>
        <dbReference type="ARBA" id="ARBA00008857"/>
    </source>
</evidence>
<evidence type="ECO:0000259" key="7">
    <source>
        <dbReference type="PROSITE" id="PS51900"/>
    </source>
</evidence>
<dbReference type="AlphaFoldDB" id="A0A4R6GU50"/>
<dbReference type="SUPFAM" id="SSF56349">
    <property type="entry name" value="DNA breaking-rejoining enzymes"/>
    <property type="match status" value="1"/>
</dbReference>
<dbReference type="Gene3D" id="1.10.150.130">
    <property type="match status" value="1"/>
</dbReference>
<dbReference type="GO" id="GO:0015074">
    <property type="term" value="P:DNA integration"/>
    <property type="evidence" value="ECO:0007669"/>
    <property type="project" value="UniProtKB-KW"/>
</dbReference>
<dbReference type="InterPro" id="IPR004107">
    <property type="entry name" value="Integrase_SAM-like_N"/>
</dbReference>
<dbReference type="Proteomes" id="UP000294848">
    <property type="component" value="Unassembled WGS sequence"/>
</dbReference>
<dbReference type="Pfam" id="PF00589">
    <property type="entry name" value="Phage_integrase"/>
    <property type="match status" value="1"/>
</dbReference>
<gene>
    <name evidence="8" type="ORF">DET52_10713</name>
</gene>
<evidence type="ECO:0000259" key="6">
    <source>
        <dbReference type="PROSITE" id="PS51898"/>
    </source>
</evidence>
<keyword evidence="3 5" id="KW-0238">DNA-binding</keyword>
<evidence type="ECO:0000313" key="8">
    <source>
        <dbReference type="EMBL" id="TDN98886.1"/>
    </source>
</evidence>
<dbReference type="PANTHER" id="PTHR30349:SF64">
    <property type="entry name" value="PROPHAGE INTEGRASE INTD-RELATED"/>
    <property type="match status" value="1"/>
</dbReference>
<dbReference type="Pfam" id="PF13495">
    <property type="entry name" value="Phage_int_SAM_4"/>
    <property type="match status" value="1"/>
</dbReference>
<dbReference type="InterPro" id="IPR013762">
    <property type="entry name" value="Integrase-like_cat_sf"/>
</dbReference>
<dbReference type="EMBL" id="SNWI01000007">
    <property type="protein sequence ID" value="TDN98886.1"/>
    <property type="molecule type" value="Genomic_DNA"/>
</dbReference>
<dbReference type="PANTHER" id="PTHR30349">
    <property type="entry name" value="PHAGE INTEGRASE-RELATED"/>
    <property type="match status" value="1"/>
</dbReference>
<dbReference type="PROSITE" id="PS51900">
    <property type="entry name" value="CB"/>
    <property type="match status" value="1"/>
</dbReference>
<proteinExistence type="inferred from homology"/>
<accession>A0A4R6GU50</accession>
<dbReference type="InterPro" id="IPR050090">
    <property type="entry name" value="Tyrosine_recombinase_XerCD"/>
</dbReference>
<dbReference type="GO" id="GO:0003677">
    <property type="term" value="F:DNA binding"/>
    <property type="evidence" value="ECO:0007669"/>
    <property type="project" value="UniProtKB-UniRule"/>
</dbReference>
<name>A0A4R6GU50_9BACT</name>
<comment type="similarity">
    <text evidence="1">Belongs to the 'phage' integrase family.</text>
</comment>
<keyword evidence="4" id="KW-0233">DNA recombination</keyword>
<keyword evidence="2" id="KW-0229">DNA integration</keyword>
<organism evidence="8 9">
    <name type="scientific">Sunxiuqinia elliptica</name>
    <dbReference type="NCBI Taxonomy" id="655355"/>
    <lineage>
        <taxon>Bacteria</taxon>
        <taxon>Pseudomonadati</taxon>
        <taxon>Bacteroidota</taxon>
        <taxon>Bacteroidia</taxon>
        <taxon>Marinilabiliales</taxon>
        <taxon>Prolixibacteraceae</taxon>
        <taxon>Sunxiuqinia</taxon>
    </lineage>
</organism>
<dbReference type="Gene3D" id="1.10.443.10">
    <property type="entry name" value="Intergrase catalytic core"/>
    <property type="match status" value="1"/>
</dbReference>
<dbReference type="InterPro" id="IPR002104">
    <property type="entry name" value="Integrase_catalytic"/>
</dbReference>
<dbReference type="InterPro" id="IPR011010">
    <property type="entry name" value="DNA_brk_join_enz"/>
</dbReference>
<dbReference type="GO" id="GO:0006310">
    <property type="term" value="P:DNA recombination"/>
    <property type="evidence" value="ECO:0007669"/>
    <property type="project" value="UniProtKB-KW"/>
</dbReference>
<evidence type="ECO:0000256" key="5">
    <source>
        <dbReference type="PROSITE-ProRule" id="PRU01248"/>
    </source>
</evidence>
<sequence length="386" mass="45086">MNKRPQIMLEYGEHRQQQVVFVRFAFNREISELVKNILPVRWSRTHGCWYVARENFDLNQLFQQLRGKIWLDYSALKPNKNKSPQQEAAPAKSSYNLNAVKVRLSANVKAQIQHFKIWMEQRRYAPNTIKTYVHQLEIFFGYYSNCTPEDITKEDVIRFNSDFIIKNGLSNTFQNQTVSALKQFFELLTTKSLNVDALERPRRSRPLPKVIPLEVVQEMLARIANPKHKLALATIYGLGLRRSELLNLRLSSIDFQRASVTILNGKGKKDRVLPLPQKLDQMMQNYIRITEPQTWLIEGNLKGHPYSTTSLQNIFDKYMTNVKNNHNFTLHCLRHSIATHLLESGTDLRYIQELLGHKSSRTTEIYTHVSMKSLKNIKNPLNDFEL</sequence>
<evidence type="ECO:0000256" key="4">
    <source>
        <dbReference type="ARBA" id="ARBA00023172"/>
    </source>
</evidence>
<comment type="caution">
    <text evidence="8">The sequence shown here is derived from an EMBL/GenBank/DDBJ whole genome shotgun (WGS) entry which is preliminary data.</text>
</comment>